<feature type="domain" description="PPM-type phosphatase" evidence="1">
    <location>
        <begin position="12"/>
        <end position="247"/>
    </location>
</feature>
<proteinExistence type="predicted"/>
<evidence type="ECO:0000313" key="3">
    <source>
        <dbReference type="Proteomes" id="UP000034103"/>
    </source>
</evidence>
<dbReference type="SMART" id="SM00331">
    <property type="entry name" value="PP2C_SIG"/>
    <property type="match status" value="1"/>
</dbReference>
<dbReference type="SMART" id="SM00332">
    <property type="entry name" value="PP2Cc"/>
    <property type="match status" value="1"/>
</dbReference>
<dbReference type="CDD" id="cd00143">
    <property type="entry name" value="PP2Cc"/>
    <property type="match status" value="1"/>
</dbReference>
<evidence type="ECO:0000259" key="1">
    <source>
        <dbReference type="PROSITE" id="PS51746"/>
    </source>
</evidence>
<dbReference type="InterPro" id="IPR015655">
    <property type="entry name" value="PP2C"/>
</dbReference>
<name>A0A0F6U726_MICAE</name>
<dbReference type="Pfam" id="PF13672">
    <property type="entry name" value="PP2C_2"/>
    <property type="match status" value="1"/>
</dbReference>
<dbReference type="GO" id="GO:0004722">
    <property type="term" value="F:protein serine/threonine phosphatase activity"/>
    <property type="evidence" value="ECO:0007669"/>
    <property type="project" value="InterPro"/>
</dbReference>
<sequence>MLASKISMNNLSFGGTTDPGVVRSVNQDSYYIDPDRRFFIVADGMGGHAGGQEASQIATKTIQAHLEEHWNSSLAAGELLQEAITAANEKIIEDQLKNPERQDMGTTLVMAIFRDDGPWYTHIGDSRLYRFREQKLEQVTEDHTWIARAVKMGDMSEEEAKNHPWRHVLFQCLGRRDLPPVTVSPLDVQSGDSLILCSDGLTEEVSDEEISDYLQTGADCQEIVENLVAAAKKAGGSDNITVVMVTQN</sequence>
<accession>A0A0F6U726</accession>
<dbReference type="InterPro" id="IPR036457">
    <property type="entry name" value="PPM-type-like_dom_sf"/>
</dbReference>
<dbReference type="SUPFAM" id="SSF81606">
    <property type="entry name" value="PP2C-like"/>
    <property type="match status" value="1"/>
</dbReference>
<protein>
    <submittedName>
        <fullName evidence="2">Protein phosphatase 2C-like</fullName>
    </submittedName>
</protein>
<dbReference type="Proteomes" id="UP000034103">
    <property type="component" value="Chromosome"/>
</dbReference>
<organism evidence="2 3">
    <name type="scientific">Microcystis aeruginosa NIES-2549</name>
    <dbReference type="NCBI Taxonomy" id="1641812"/>
    <lineage>
        <taxon>Bacteria</taxon>
        <taxon>Bacillati</taxon>
        <taxon>Cyanobacteriota</taxon>
        <taxon>Cyanophyceae</taxon>
        <taxon>Oscillatoriophycideae</taxon>
        <taxon>Chroococcales</taxon>
        <taxon>Microcystaceae</taxon>
        <taxon>Microcystis</taxon>
    </lineage>
</organism>
<dbReference type="AlphaFoldDB" id="A0A0F6U726"/>
<evidence type="ECO:0000313" key="2">
    <source>
        <dbReference type="EMBL" id="AKE65752.1"/>
    </source>
</evidence>
<reference evidence="2 3" key="1">
    <citation type="journal article" date="2015" name="Genome Announc.">
        <title>Complete Genome Sequence of Microcystis aeruginosa NIES-2549, a Bloom-Forming Cyanobacterium from Lake Kasumigaura, Japan.</title>
        <authorList>
            <person name="Yamaguchi H."/>
            <person name="Suzuki S."/>
            <person name="Tanabe Y."/>
            <person name="Osana Y."/>
            <person name="Shimura Y."/>
            <person name="Ishida K."/>
            <person name="Kawachi M."/>
        </authorList>
    </citation>
    <scope>NUCLEOTIDE SEQUENCE [LARGE SCALE GENOMIC DNA]</scope>
    <source>
        <strain evidence="2 3">NIES-2549</strain>
    </source>
</reference>
<dbReference type="HOGENOM" id="CLU_034545_3_2_3"/>
<dbReference type="EMBL" id="CP011304">
    <property type="protein sequence ID" value="AKE65752.1"/>
    <property type="molecule type" value="Genomic_DNA"/>
</dbReference>
<dbReference type="PANTHER" id="PTHR47992">
    <property type="entry name" value="PROTEIN PHOSPHATASE"/>
    <property type="match status" value="1"/>
</dbReference>
<dbReference type="PROSITE" id="PS51746">
    <property type="entry name" value="PPM_2"/>
    <property type="match status" value="1"/>
</dbReference>
<dbReference type="Gene3D" id="3.60.40.10">
    <property type="entry name" value="PPM-type phosphatase domain"/>
    <property type="match status" value="1"/>
</dbReference>
<dbReference type="InterPro" id="IPR001932">
    <property type="entry name" value="PPM-type_phosphatase-like_dom"/>
</dbReference>
<dbReference type="PATRIC" id="fig|1641812.3.peg.3523"/>
<gene>
    <name evidence="2" type="ORF">MYAER_3414</name>
</gene>
<dbReference type="NCBIfam" id="NF033484">
    <property type="entry name" value="Stp1_PP2C_phos"/>
    <property type="match status" value="1"/>
</dbReference>